<evidence type="ECO:0000313" key="2">
    <source>
        <dbReference type="Proteomes" id="UP000188268"/>
    </source>
</evidence>
<dbReference type="EMBL" id="AWWV01012330">
    <property type="protein sequence ID" value="OMO67915.1"/>
    <property type="molecule type" value="Genomic_DNA"/>
</dbReference>
<organism evidence="1 2">
    <name type="scientific">Corchorus capsularis</name>
    <name type="common">Jute</name>
    <dbReference type="NCBI Taxonomy" id="210143"/>
    <lineage>
        <taxon>Eukaryota</taxon>
        <taxon>Viridiplantae</taxon>
        <taxon>Streptophyta</taxon>
        <taxon>Embryophyta</taxon>
        <taxon>Tracheophyta</taxon>
        <taxon>Spermatophyta</taxon>
        <taxon>Magnoliopsida</taxon>
        <taxon>eudicotyledons</taxon>
        <taxon>Gunneridae</taxon>
        <taxon>Pentapetalae</taxon>
        <taxon>rosids</taxon>
        <taxon>malvids</taxon>
        <taxon>Malvales</taxon>
        <taxon>Malvaceae</taxon>
        <taxon>Grewioideae</taxon>
        <taxon>Apeibeae</taxon>
        <taxon>Corchorus</taxon>
    </lineage>
</organism>
<reference evidence="1 2" key="1">
    <citation type="submission" date="2013-09" db="EMBL/GenBank/DDBJ databases">
        <title>Corchorus capsularis genome sequencing.</title>
        <authorList>
            <person name="Alam M."/>
            <person name="Haque M.S."/>
            <person name="Islam M.S."/>
            <person name="Emdad E.M."/>
            <person name="Islam M.M."/>
            <person name="Ahmed B."/>
            <person name="Halim A."/>
            <person name="Hossen Q.M.M."/>
            <person name="Hossain M.Z."/>
            <person name="Ahmed R."/>
            <person name="Khan M.M."/>
            <person name="Islam R."/>
            <person name="Rashid M.M."/>
            <person name="Khan S.A."/>
            <person name="Rahman M.S."/>
            <person name="Alam M."/>
        </authorList>
    </citation>
    <scope>NUCLEOTIDE SEQUENCE [LARGE SCALE GENOMIC DNA]</scope>
    <source>
        <strain evidence="2">cv. CVL-1</strain>
        <tissue evidence="1">Whole seedling</tissue>
    </source>
</reference>
<comment type="caution">
    <text evidence="1">The sequence shown here is derived from an EMBL/GenBank/DDBJ whole genome shotgun (WGS) entry which is preliminary data.</text>
</comment>
<dbReference type="Proteomes" id="UP000188268">
    <property type="component" value="Unassembled WGS sequence"/>
</dbReference>
<dbReference type="AlphaFoldDB" id="A0A1R3HC87"/>
<accession>A0A1R3HC87</accession>
<gene>
    <name evidence="1" type="ORF">CCACVL1_20212</name>
</gene>
<protein>
    <submittedName>
        <fullName evidence="1">Uncharacterized protein</fullName>
    </submittedName>
</protein>
<proteinExistence type="predicted"/>
<evidence type="ECO:0000313" key="1">
    <source>
        <dbReference type="EMBL" id="OMO67915.1"/>
    </source>
</evidence>
<sequence length="20" mass="2052">MAASAYTILNDVATSPKVVT</sequence>
<name>A0A1R3HC87_COCAP</name>
<keyword evidence="2" id="KW-1185">Reference proteome</keyword>